<comment type="caution">
    <text evidence="1">The sequence shown here is derived from an EMBL/GenBank/DDBJ whole genome shotgun (WGS) entry which is preliminary data.</text>
</comment>
<sequence>MPKDLNGHKPAGVLKTDDGKMDAMELYTLSRDEVLGTRSTRRDPEGFQRHREDCKRFFLRSHEVLSGVMNHLDKHLGLAPGALSALSPLEKPSVTPLRLLMARPQPLNDKIISLDGHTDIGKIAMLFHVVGGFQVLPAGSENISSNWRALSYLIRPDHNGSMLRLQSNVIPQLAENEEVETRSVDEWAAWRAQHVIEGMVRPQTRGGRFISMGNIMIAHQA</sequence>
<dbReference type="AlphaFoldDB" id="A0A4Z1GL39"/>
<organism evidence="1 2">
    <name type="scientific">Botrytis hyacinthi</name>
    <dbReference type="NCBI Taxonomy" id="278943"/>
    <lineage>
        <taxon>Eukaryota</taxon>
        <taxon>Fungi</taxon>
        <taxon>Dikarya</taxon>
        <taxon>Ascomycota</taxon>
        <taxon>Pezizomycotina</taxon>
        <taxon>Leotiomycetes</taxon>
        <taxon>Helotiales</taxon>
        <taxon>Sclerotiniaceae</taxon>
        <taxon>Botrytis</taxon>
    </lineage>
</organism>
<dbReference type="SUPFAM" id="SSF51197">
    <property type="entry name" value="Clavaminate synthase-like"/>
    <property type="match status" value="1"/>
</dbReference>
<dbReference type="EMBL" id="PQXK01000191">
    <property type="protein sequence ID" value="TGO34583.1"/>
    <property type="molecule type" value="Genomic_DNA"/>
</dbReference>
<keyword evidence="2" id="KW-1185">Reference proteome</keyword>
<gene>
    <name evidence="1" type="ORF">BHYA_0191g00190</name>
</gene>
<evidence type="ECO:0008006" key="3">
    <source>
        <dbReference type="Google" id="ProtNLM"/>
    </source>
</evidence>
<dbReference type="InterPro" id="IPR027443">
    <property type="entry name" value="IPNS-like_sf"/>
</dbReference>
<name>A0A4Z1GL39_9HELO</name>
<dbReference type="Proteomes" id="UP000297814">
    <property type="component" value="Unassembled WGS sequence"/>
</dbReference>
<reference evidence="1 2" key="1">
    <citation type="submission" date="2017-12" db="EMBL/GenBank/DDBJ databases">
        <title>Comparative genomics of Botrytis spp.</title>
        <authorList>
            <person name="Valero-Jimenez C.A."/>
            <person name="Tapia P."/>
            <person name="Veloso J."/>
            <person name="Silva-Moreno E."/>
            <person name="Staats M."/>
            <person name="Valdes J.H."/>
            <person name="Van Kan J.A.L."/>
        </authorList>
    </citation>
    <scope>NUCLEOTIDE SEQUENCE [LARGE SCALE GENOMIC DNA]</scope>
    <source>
        <strain evidence="1 2">Bh0001</strain>
    </source>
</reference>
<proteinExistence type="predicted"/>
<evidence type="ECO:0000313" key="2">
    <source>
        <dbReference type="Proteomes" id="UP000297814"/>
    </source>
</evidence>
<dbReference type="Gene3D" id="2.60.120.330">
    <property type="entry name" value="B-lactam Antibiotic, Isopenicillin N Synthase, Chain"/>
    <property type="match status" value="1"/>
</dbReference>
<protein>
    <recommendedName>
        <fullName evidence="3">Isopenicillin N synthase-like Fe(2+) 2OG dioxygenase domain-containing protein</fullName>
    </recommendedName>
</protein>
<accession>A0A4Z1GL39</accession>
<evidence type="ECO:0000313" key="1">
    <source>
        <dbReference type="EMBL" id="TGO34583.1"/>
    </source>
</evidence>